<gene>
    <name evidence="3" type="ORF">LMG21510_04198</name>
</gene>
<sequence length="203" mass="22072">MKVLLRTVLFFNALLYLMAGLLLLVAPFATLYSALQLPQPQPAMYGQLLGVALVGMALLSWQATVHGELAAAVGRTMGQVNVVSAMVVAAWLVFLDLPVQGAGKIWLWLLAAMLGIFALMLLPTAKTIRIREREQRKARQNDKTHDIGPVPATPAGRPYQAPEFRREPVVTPPPGYGPGTEVVTEPDPVDTPPAHHARQNPYP</sequence>
<keyword evidence="4" id="KW-1185">Reference proteome</keyword>
<feature type="compositionally biased region" description="Basic and acidic residues" evidence="1">
    <location>
        <begin position="133"/>
        <end position="146"/>
    </location>
</feature>
<evidence type="ECO:0000313" key="3">
    <source>
        <dbReference type="EMBL" id="CAG9181060.1"/>
    </source>
</evidence>
<organism evidence="3 4">
    <name type="scientific">Cupriavidus respiraculi</name>
    <dbReference type="NCBI Taxonomy" id="195930"/>
    <lineage>
        <taxon>Bacteria</taxon>
        <taxon>Pseudomonadati</taxon>
        <taxon>Pseudomonadota</taxon>
        <taxon>Betaproteobacteria</taxon>
        <taxon>Burkholderiales</taxon>
        <taxon>Burkholderiaceae</taxon>
        <taxon>Cupriavidus</taxon>
    </lineage>
</organism>
<keyword evidence="2" id="KW-0812">Transmembrane</keyword>
<evidence type="ECO:0000256" key="1">
    <source>
        <dbReference type="SAM" id="MobiDB-lite"/>
    </source>
</evidence>
<dbReference type="RefSeq" id="WP_224043790.1">
    <property type="nucleotide sequence ID" value="NZ_CAJZAH010000005.1"/>
</dbReference>
<accession>A0ABN7Z9W5</accession>
<feature type="transmembrane region" description="Helical" evidence="2">
    <location>
        <begin position="82"/>
        <end position="99"/>
    </location>
</feature>
<comment type="caution">
    <text evidence="3">The sequence shown here is derived from an EMBL/GenBank/DDBJ whole genome shotgun (WGS) entry which is preliminary data.</text>
</comment>
<feature type="transmembrane region" description="Helical" evidence="2">
    <location>
        <begin position="105"/>
        <end position="125"/>
    </location>
</feature>
<feature type="transmembrane region" description="Helical" evidence="2">
    <location>
        <begin position="7"/>
        <end position="32"/>
    </location>
</feature>
<evidence type="ECO:0000313" key="4">
    <source>
        <dbReference type="Proteomes" id="UP000721236"/>
    </source>
</evidence>
<dbReference type="Proteomes" id="UP000721236">
    <property type="component" value="Unassembled WGS sequence"/>
</dbReference>
<name>A0ABN7Z9W5_9BURK</name>
<dbReference type="EMBL" id="CAJZAH010000005">
    <property type="protein sequence ID" value="CAG9181060.1"/>
    <property type="molecule type" value="Genomic_DNA"/>
</dbReference>
<feature type="transmembrane region" description="Helical" evidence="2">
    <location>
        <begin position="44"/>
        <end position="61"/>
    </location>
</feature>
<keyword evidence="2" id="KW-0472">Membrane</keyword>
<keyword evidence="2" id="KW-1133">Transmembrane helix</keyword>
<proteinExistence type="predicted"/>
<reference evidence="3 4" key="1">
    <citation type="submission" date="2021-08" db="EMBL/GenBank/DDBJ databases">
        <authorList>
            <person name="Peeters C."/>
        </authorList>
    </citation>
    <scope>NUCLEOTIDE SEQUENCE [LARGE SCALE GENOMIC DNA]</scope>
    <source>
        <strain evidence="3 4">LMG 21510</strain>
    </source>
</reference>
<feature type="region of interest" description="Disordered" evidence="1">
    <location>
        <begin position="133"/>
        <end position="203"/>
    </location>
</feature>
<evidence type="ECO:0000256" key="2">
    <source>
        <dbReference type="SAM" id="Phobius"/>
    </source>
</evidence>
<protein>
    <recommendedName>
        <fullName evidence="5">Transmembrane protein</fullName>
    </recommendedName>
</protein>
<evidence type="ECO:0008006" key="5">
    <source>
        <dbReference type="Google" id="ProtNLM"/>
    </source>
</evidence>